<dbReference type="NCBIfam" id="NF006718">
    <property type="entry name" value="PRK09256.1"/>
    <property type="match status" value="1"/>
</dbReference>
<reference evidence="3 4" key="1">
    <citation type="submission" date="2014-07" db="EMBL/GenBank/DDBJ databases">
        <authorList>
            <person name="Zhang J.E."/>
            <person name="Yang H."/>
            <person name="Guo J."/>
            <person name="Deng Z."/>
            <person name="Luo H."/>
            <person name="Luo M."/>
            <person name="Zhao B."/>
        </authorList>
    </citation>
    <scope>NUCLEOTIDE SEQUENCE [LARGE SCALE GENOMIC DNA]</scope>
    <source>
        <strain evidence="3 4">1CP</strain>
    </source>
</reference>
<comment type="similarity">
    <text evidence="1">Belongs to the prokaryotic/mitochondrial release factor family.</text>
</comment>
<proteinExistence type="inferred from homology"/>
<dbReference type="RefSeq" id="WP_005258505.1">
    <property type="nucleotide sequence ID" value="NZ_CAJUXZ010000001.1"/>
</dbReference>
<evidence type="ECO:0000256" key="2">
    <source>
        <dbReference type="SAM" id="MobiDB-lite"/>
    </source>
</evidence>
<feature type="region of interest" description="Disordered" evidence="2">
    <location>
        <begin position="117"/>
        <end position="153"/>
    </location>
</feature>
<dbReference type="SUPFAM" id="SSF75620">
    <property type="entry name" value="Release factor"/>
    <property type="match status" value="1"/>
</dbReference>
<dbReference type="GO" id="GO:0003747">
    <property type="term" value="F:translation release factor activity"/>
    <property type="evidence" value="ECO:0007669"/>
    <property type="project" value="InterPro"/>
</dbReference>
<feature type="compositionally biased region" description="Basic residues" evidence="2">
    <location>
        <begin position="121"/>
        <end position="153"/>
    </location>
</feature>
<dbReference type="Gene3D" id="3.30.160.20">
    <property type="match status" value="1"/>
</dbReference>
<dbReference type="GO" id="GO:0043022">
    <property type="term" value="F:ribosome binding"/>
    <property type="evidence" value="ECO:0007669"/>
    <property type="project" value="TreeGrafter"/>
</dbReference>
<accession>A0A1B1K0W2</accession>
<dbReference type="GO" id="GO:0072344">
    <property type="term" value="P:rescue of stalled ribosome"/>
    <property type="evidence" value="ECO:0007669"/>
    <property type="project" value="TreeGrafter"/>
</dbReference>
<name>A0A1B1K0W2_RHOOP</name>
<protein>
    <submittedName>
        <fullName evidence="3">Uncharacterized protein</fullName>
    </submittedName>
</protein>
<dbReference type="InterPro" id="IPR045853">
    <property type="entry name" value="Pep_chain_release_fac_I_sf"/>
</dbReference>
<dbReference type="PATRIC" id="fig|37919.13.peg.1516"/>
<organism evidence="3 4">
    <name type="scientific">Rhodococcus opacus</name>
    <name type="common">Nocardia opaca</name>
    <dbReference type="NCBI Taxonomy" id="37919"/>
    <lineage>
        <taxon>Bacteria</taxon>
        <taxon>Bacillati</taxon>
        <taxon>Actinomycetota</taxon>
        <taxon>Actinomycetes</taxon>
        <taxon>Mycobacteriales</taxon>
        <taxon>Nocardiaceae</taxon>
        <taxon>Rhodococcus</taxon>
    </lineage>
</organism>
<dbReference type="AlphaFoldDB" id="A0A1B1K0W2"/>
<evidence type="ECO:0000313" key="4">
    <source>
        <dbReference type="Proteomes" id="UP000186108"/>
    </source>
</evidence>
<dbReference type="PANTHER" id="PTHR47814">
    <property type="entry name" value="PEPTIDYL-TRNA HYDROLASE ARFB"/>
    <property type="match status" value="1"/>
</dbReference>
<dbReference type="Proteomes" id="UP000186108">
    <property type="component" value="Chromosome"/>
</dbReference>
<evidence type="ECO:0000256" key="1">
    <source>
        <dbReference type="ARBA" id="ARBA00010835"/>
    </source>
</evidence>
<dbReference type="EMBL" id="CP009111">
    <property type="protein sequence ID" value="ANS26208.1"/>
    <property type="molecule type" value="Genomic_DNA"/>
</dbReference>
<dbReference type="PANTHER" id="PTHR47814:SF1">
    <property type="entry name" value="PEPTIDYL-TRNA HYDROLASE ARFB"/>
    <property type="match status" value="1"/>
</dbReference>
<dbReference type="GO" id="GO:0004045">
    <property type="term" value="F:peptidyl-tRNA hydrolase activity"/>
    <property type="evidence" value="ECO:0007669"/>
    <property type="project" value="TreeGrafter"/>
</dbReference>
<gene>
    <name evidence="3" type="ORF">R1CP_07435</name>
</gene>
<dbReference type="Pfam" id="PF00472">
    <property type="entry name" value="RF-1"/>
    <property type="match status" value="1"/>
</dbReference>
<evidence type="ECO:0000313" key="3">
    <source>
        <dbReference type="EMBL" id="ANS26208.1"/>
    </source>
</evidence>
<dbReference type="InterPro" id="IPR000352">
    <property type="entry name" value="Pep_chain_release_fac_I"/>
</dbReference>
<sequence length="153" mass="16990">MSDVPPVFPGGEVTDDLEITRSLVVPAAELQWRFSRAGGPGGQGVNTTDSRVELRVNLWTLSTLSPSQLERMQVALGHRLIDGVVTVTASETRSQLRNRRAARARMAALLRAAVLAETRTRRPTKATKGSHRRRLDAKKQRGQTKNLRRKPDM</sequence>